<evidence type="ECO:0008006" key="5">
    <source>
        <dbReference type="Google" id="ProtNLM"/>
    </source>
</evidence>
<dbReference type="InterPro" id="IPR032809">
    <property type="entry name" value="Put_HupE_UreJ"/>
</dbReference>
<dbReference type="EMBL" id="NMPM01000077">
    <property type="protein sequence ID" value="PAV25131.1"/>
    <property type="molecule type" value="Genomic_DNA"/>
</dbReference>
<protein>
    <recommendedName>
        <fullName evidence="5">HupE/UreJ protein</fullName>
    </recommendedName>
</protein>
<keyword evidence="4" id="KW-1185">Reference proteome</keyword>
<dbReference type="PROSITE" id="PS00018">
    <property type="entry name" value="EF_HAND_1"/>
    <property type="match status" value="1"/>
</dbReference>
<feature type="transmembrane region" description="Helical" evidence="1">
    <location>
        <begin position="340"/>
        <end position="358"/>
    </location>
</feature>
<feature type="signal peptide" evidence="2">
    <location>
        <begin position="1"/>
        <end position="19"/>
    </location>
</feature>
<name>A0A2A2HZI9_9GAMM</name>
<organism evidence="3 4">
    <name type="scientific">Tamilnaduibacter salinus</name>
    <dbReference type="NCBI Taxonomy" id="1484056"/>
    <lineage>
        <taxon>Bacteria</taxon>
        <taxon>Pseudomonadati</taxon>
        <taxon>Pseudomonadota</taxon>
        <taxon>Gammaproteobacteria</taxon>
        <taxon>Pseudomonadales</taxon>
        <taxon>Marinobacteraceae</taxon>
        <taxon>Tamilnaduibacter</taxon>
    </lineage>
</organism>
<evidence type="ECO:0000313" key="4">
    <source>
        <dbReference type="Proteomes" id="UP000218332"/>
    </source>
</evidence>
<evidence type="ECO:0000313" key="3">
    <source>
        <dbReference type="EMBL" id="PAV25131.1"/>
    </source>
</evidence>
<feature type="transmembrane region" description="Helical" evidence="1">
    <location>
        <begin position="248"/>
        <end position="269"/>
    </location>
</feature>
<comment type="caution">
    <text evidence="3">The sequence shown here is derived from an EMBL/GenBank/DDBJ whole genome shotgun (WGS) entry which is preliminary data.</text>
</comment>
<dbReference type="InterPro" id="IPR018247">
    <property type="entry name" value="EF_Hand_1_Ca_BS"/>
</dbReference>
<feature type="transmembrane region" description="Helical" evidence="1">
    <location>
        <begin position="219"/>
        <end position="242"/>
    </location>
</feature>
<accession>A0A2A2HZI9</accession>
<dbReference type="Proteomes" id="UP000218332">
    <property type="component" value="Unassembled WGS sequence"/>
</dbReference>
<keyword evidence="1" id="KW-0812">Transmembrane</keyword>
<dbReference type="AlphaFoldDB" id="A0A2A2HZI9"/>
<gene>
    <name evidence="3" type="ORF">CF392_12605</name>
</gene>
<evidence type="ECO:0000256" key="2">
    <source>
        <dbReference type="SAM" id="SignalP"/>
    </source>
</evidence>
<keyword evidence="2" id="KW-0732">Signal</keyword>
<evidence type="ECO:0000256" key="1">
    <source>
        <dbReference type="SAM" id="Phobius"/>
    </source>
</evidence>
<feature type="transmembrane region" description="Helical" evidence="1">
    <location>
        <begin position="305"/>
        <end position="328"/>
    </location>
</feature>
<keyword evidence="1" id="KW-0472">Membrane</keyword>
<feature type="transmembrane region" description="Helical" evidence="1">
    <location>
        <begin position="276"/>
        <end position="293"/>
    </location>
</feature>
<dbReference type="Pfam" id="PF13795">
    <property type="entry name" value="HupE_UreJ_2"/>
    <property type="match status" value="1"/>
</dbReference>
<sequence length="364" mass="38653">MKSLLLLLGLLGMASFAEAHKSSDGFLYLDQRSGSSTLRLDVALRDLALIVPLDRNGNGQVTGAEWRQNQPAIRQALSDALSLSNAAGTCALTPQQHGISQHSDGPYATVRFALTCPDGEPATQLDYDLLASVDAQHRGLLQQTHDSGQSLAVLTPGSSAYGLSSENAASAFLTFLWQGVLHLVLGFDHVLFLLVLILPATMRSRASSGDGLTQRLWSLAAIVTAFTVAHSITLVLAALGIVRLPIGWVELVIALSIAVAALNIFWPLLGRKTWKLAFGFGLIHGFGFASVLGELTSETSETVKALAGFNIGVELGQLALLCLVFPALYSLSAWSGYRRAVVPVMAFAVAGISLYWAAERVTGL</sequence>
<keyword evidence="1" id="KW-1133">Transmembrane helix</keyword>
<feature type="chain" id="PRO_5013399145" description="HupE/UreJ protein" evidence="2">
    <location>
        <begin position="20"/>
        <end position="364"/>
    </location>
</feature>
<dbReference type="RefSeq" id="WP_095611808.1">
    <property type="nucleotide sequence ID" value="NZ_NMPM01000077.1"/>
</dbReference>
<proteinExistence type="predicted"/>
<feature type="transmembrane region" description="Helical" evidence="1">
    <location>
        <begin position="175"/>
        <end position="198"/>
    </location>
</feature>
<reference evidence="3 4" key="1">
    <citation type="submission" date="2017-07" db="EMBL/GenBank/DDBJ databases">
        <title>Tamlnaduibacter salinus (Mi-7) genome sequencing.</title>
        <authorList>
            <person name="Verma A."/>
            <person name="Krishnamurthi S."/>
        </authorList>
    </citation>
    <scope>NUCLEOTIDE SEQUENCE [LARGE SCALE GENOMIC DNA]</scope>
    <source>
        <strain evidence="3 4">Mi-7</strain>
    </source>
</reference>